<comment type="catalytic activity">
    <reaction evidence="9">
        <text>4-amino-4-deoxychorismate = 4-aminobenzoate + pyruvate + H(+)</text>
        <dbReference type="Rhea" id="RHEA:16201"/>
        <dbReference type="ChEBI" id="CHEBI:15361"/>
        <dbReference type="ChEBI" id="CHEBI:15378"/>
        <dbReference type="ChEBI" id="CHEBI:17836"/>
        <dbReference type="ChEBI" id="CHEBI:58406"/>
        <dbReference type="EC" id="4.1.3.38"/>
    </reaction>
</comment>
<dbReference type="InterPro" id="IPR017824">
    <property type="entry name" value="Aminodeoxychorismate_lyase_IV"/>
</dbReference>
<accession>A0ABX3AUY4</accession>
<comment type="subunit">
    <text evidence="3">Homodimer.</text>
</comment>
<dbReference type="CDD" id="cd01559">
    <property type="entry name" value="ADCL_like"/>
    <property type="match status" value="1"/>
</dbReference>
<evidence type="ECO:0000256" key="2">
    <source>
        <dbReference type="ARBA" id="ARBA00009320"/>
    </source>
</evidence>
<dbReference type="EC" id="4.1.3.38" evidence="8 10"/>
<dbReference type="GO" id="GO:0016829">
    <property type="term" value="F:lyase activity"/>
    <property type="evidence" value="ECO:0007669"/>
    <property type="project" value="UniProtKB-KW"/>
</dbReference>
<evidence type="ECO:0000256" key="3">
    <source>
        <dbReference type="ARBA" id="ARBA00011738"/>
    </source>
</evidence>
<dbReference type="Gene3D" id="3.20.10.10">
    <property type="entry name" value="D-amino Acid Aminotransferase, subunit A, domain 2"/>
    <property type="match status" value="1"/>
</dbReference>
<comment type="caution">
    <text evidence="13">The sequence shown here is derived from an EMBL/GenBank/DDBJ whole genome shotgun (WGS) entry which is preliminary data.</text>
</comment>
<keyword evidence="6 13" id="KW-0456">Lyase</keyword>
<keyword evidence="14" id="KW-1185">Reference proteome</keyword>
<reference evidence="13 14" key="1">
    <citation type="journal article" date="2012" name="Science">
        <title>Ecological populations of bacteria act as socially cohesive units of antibiotic production and resistance.</title>
        <authorList>
            <person name="Cordero O.X."/>
            <person name="Wildschutte H."/>
            <person name="Kirkup B."/>
            <person name="Proehl S."/>
            <person name="Ngo L."/>
            <person name="Hussain F."/>
            <person name="Le Roux F."/>
            <person name="Mincer T."/>
            <person name="Polz M.F."/>
        </authorList>
    </citation>
    <scope>NUCLEOTIDE SEQUENCE [LARGE SCALE GENOMIC DNA]</scope>
    <source>
        <strain evidence="13 14">5S-186</strain>
    </source>
</reference>
<evidence type="ECO:0000256" key="11">
    <source>
        <dbReference type="RuleBase" id="RU004106"/>
    </source>
</evidence>
<keyword evidence="5" id="KW-0289">Folate biosynthesis</keyword>
<dbReference type="PANTHER" id="PTHR42743:SF2">
    <property type="entry name" value="AMINODEOXYCHORISMATE LYASE"/>
    <property type="match status" value="1"/>
</dbReference>
<evidence type="ECO:0000256" key="8">
    <source>
        <dbReference type="ARBA" id="ARBA00035676"/>
    </source>
</evidence>
<comment type="cofactor">
    <cofactor evidence="1 12">
        <name>pyridoxal 5'-phosphate</name>
        <dbReference type="ChEBI" id="CHEBI:597326"/>
    </cofactor>
</comment>
<evidence type="ECO:0000256" key="6">
    <source>
        <dbReference type="ARBA" id="ARBA00023239"/>
    </source>
</evidence>
<proteinExistence type="inferred from homology"/>
<dbReference type="RefSeq" id="WP_012550757.1">
    <property type="nucleotide sequence ID" value="NZ_AJYJ02000084.1"/>
</dbReference>
<sequence>MYWVNGVVTDSLPLTDRSIQYGDGSFTTMKVERGRVRLWDLHLARLKEASKRLDIKIEDWLLLETQIESCAHELQDGGIKILISRGSGGRGYSPEGCHDTQIIVSTFSYPTYYQNWKEGGISLMLCETQLGLSPLLAGMKHTNRLEQVLIKKEIAKTTYLDGVVLDLNNKVIETSIGNIFWVKGDNIYTPNLSNSGVEGVMKAHIYALANLHGLTLFETSIYVDELCMADEVFISNSLFEIVPINAIGNTTFDSHKLSHWFQEKLYSC</sequence>
<dbReference type="InterPro" id="IPR036038">
    <property type="entry name" value="Aminotransferase-like"/>
</dbReference>
<dbReference type="InterPro" id="IPR043131">
    <property type="entry name" value="BCAT-like_N"/>
</dbReference>
<evidence type="ECO:0000313" key="13">
    <source>
        <dbReference type="EMBL" id="OEF13534.1"/>
    </source>
</evidence>
<dbReference type="NCBIfam" id="NF004761">
    <property type="entry name" value="PRK06092.1"/>
    <property type="match status" value="1"/>
</dbReference>
<evidence type="ECO:0000256" key="10">
    <source>
        <dbReference type="NCBIfam" id="TIGR03461"/>
    </source>
</evidence>
<dbReference type="Gene3D" id="3.30.470.10">
    <property type="match status" value="1"/>
</dbReference>
<comment type="pathway">
    <text evidence="7">Cofactor biosynthesis; tetrahydrofolate biosynthesis; 4-aminobenzoate from chorismate: step 2/2.</text>
</comment>
<dbReference type="InterPro" id="IPR001544">
    <property type="entry name" value="Aminotrans_IV"/>
</dbReference>
<evidence type="ECO:0000256" key="4">
    <source>
        <dbReference type="ARBA" id="ARBA00022898"/>
    </source>
</evidence>
<dbReference type="InterPro" id="IPR018300">
    <property type="entry name" value="Aminotrans_IV_CS"/>
</dbReference>
<dbReference type="InterPro" id="IPR050571">
    <property type="entry name" value="Class-IV_PLP-Dep_Aminotrnsfr"/>
</dbReference>
<dbReference type="NCBIfam" id="TIGR03461">
    <property type="entry name" value="pabC_Proteo"/>
    <property type="match status" value="1"/>
</dbReference>
<evidence type="ECO:0000256" key="12">
    <source>
        <dbReference type="RuleBase" id="RU004516"/>
    </source>
</evidence>
<evidence type="ECO:0000256" key="7">
    <source>
        <dbReference type="ARBA" id="ARBA00035633"/>
    </source>
</evidence>
<name>A0ABX3AUY4_ALILO</name>
<dbReference type="InterPro" id="IPR043132">
    <property type="entry name" value="BCAT-like_C"/>
</dbReference>
<dbReference type="PROSITE" id="PS00770">
    <property type="entry name" value="AA_TRANSFER_CLASS_4"/>
    <property type="match status" value="1"/>
</dbReference>
<comment type="similarity">
    <text evidence="2 11">Belongs to the class-IV pyridoxal-phosphate-dependent aminotransferase family.</text>
</comment>
<evidence type="ECO:0000256" key="1">
    <source>
        <dbReference type="ARBA" id="ARBA00001933"/>
    </source>
</evidence>
<dbReference type="EMBL" id="AJYJ02000084">
    <property type="protein sequence ID" value="OEF13534.1"/>
    <property type="molecule type" value="Genomic_DNA"/>
</dbReference>
<protein>
    <recommendedName>
        <fullName evidence="8 10">Aminodeoxychorismate lyase</fullName>
        <ecNumber evidence="8 10">4.1.3.38</ecNumber>
    </recommendedName>
</protein>
<gene>
    <name evidence="13" type="ORF">A1Q5_07850</name>
</gene>
<evidence type="ECO:0000256" key="5">
    <source>
        <dbReference type="ARBA" id="ARBA00022909"/>
    </source>
</evidence>
<dbReference type="SUPFAM" id="SSF56752">
    <property type="entry name" value="D-aminoacid aminotransferase-like PLP-dependent enzymes"/>
    <property type="match status" value="1"/>
</dbReference>
<organism evidence="13 14">
    <name type="scientific">Aliivibrio logei 5S-186</name>
    <dbReference type="NCBI Taxonomy" id="626086"/>
    <lineage>
        <taxon>Bacteria</taxon>
        <taxon>Pseudomonadati</taxon>
        <taxon>Pseudomonadota</taxon>
        <taxon>Gammaproteobacteria</taxon>
        <taxon>Vibrionales</taxon>
        <taxon>Vibrionaceae</taxon>
        <taxon>Aliivibrio</taxon>
    </lineage>
</organism>
<dbReference type="Proteomes" id="UP000095059">
    <property type="component" value="Unassembled WGS sequence"/>
</dbReference>
<keyword evidence="4 12" id="KW-0663">Pyridoxal phosphate</keyword>
<evidence type="ECO:0000313" key="14">
    <source>
        <dbReference type="Proteomes" id="UP000095059"/>
    </source>
</evidence>
<dbReference type="PANTHER" id="PTHR42743">
    <property type="entry name" value="AMINO-ACID AMINOTRANSFERASE"/>
    <property type="match status" value="1"/>
</dbReference>
<evidence type="ECO:0000256" key="9">
    <source>
        <dbReference type="ARBA" id="ARBA00049529"/>
    </source>
</evidence>
<dbReference type="Pfam" id="PF01063">
    <property type="entry name" value="Aminotran_4"/>
    <property type="match status" value="1"/>
</dbReference>